<dbReference type="CDD" id="cd10170">
    <property type="entry name" value="ASKHA_NBD_HSP70"/>
    <property type="match status" value="1"/>
</dbReference>
<dbReference type="OrthoDB" id="2963168at2759"/>
<protein>
    <submittedName>
        <fullName evidence="3">Actin-like ATPase domain-containing protein</fullName>
    </submittedName>
</protein>
<evidence type="ECO:0000313" key="3">
    <source>
        <dbReference type="EMBL" id="KAF2200940.1"/>
    </source>
</evidence>
<dbReference type="Proteomes" id="UP000799536">
    <property type="component" value="Unassembled WGS sequence"/>
</dbReference>
<dbReference type="InterPro" id="IPR013126">
    <property type="entry name" value="Hsp_70_fam"/>
</dbReference>
<comment type="caution">
    <text evidence="3">The sequence shown here is derived from an EMBL/GenBank/DDBJ whole genome shotgun (WGS) entry which is preliminary data.</text>
</comment>
<evidence type="ECO:0000256" key="1">
    <source>
        <dbReference type="ARBA" id="ARBA00022741"/>
    </source>
</evidence>
<keyword evidence="2" id="KW-0067">ATP-binding</keyword>
<reference evidence="3" key="1">
    <citation type="journal article" date="2020" name="Stud. Mycol.">
        <title>101 Dothideomycetes genomes: a test case for predicting lifestyles and emergence of pathogens.</title>
        <authorList>
            <person name="Haridas S."/>
            <person name="Albert R."/>
            <person name="Binder M."/>
            <person name="Bloem J."/>
            <person name="Labutti K."/>
            <person name="Salamov A."/>
            <person name="Andreopoulos B."/>
            <person name="Baker S."/>
            <person name="Barry K."/>
            <person name="Bills G."/>
            <person name="Bluhm B."/>
            <person name="Cannon C."/>
            <person name="Castanera R."/>
            <person name="Culley D."/>
            <person name="Daum C."/>
            <person name="Ezra D."/>
            <person name="Gonzalez J."/>
            <person name="Henrissat B."/>
            <person name="Kuo A."/>
            <person name="Liang C."/>
            <person name="Lipzen A."/>
            <person name="Lutzoni F."/>
            <person name="Magnuson J."/>
            <person name="Mondo S."/>
            <person name="Nolan M."/>
            <person name="Ohm R."/>
            <person name="Pangilinan J."/>
            <person name="Park H.-J."/>
            <person name="Ramirez L."/>
            <person name="Alfaro M."/>
            <person name="Sun H."/>
            <person name="Tritt A."/>
            <person name="Yoshinaga Y."/>
            <person name="Zwiers L.-H."/>
            <person name="Turgeon B."/>
            <person name="Goodwin S."/>
            <person name="Spatafora J."/>
            <person name="Crous P."/>
            <person name="Grigoriev I."/>
        </authorList>
    </citation>
    <scope>NUCLEOTIDE SEQUENCE</scope>
    <source>
        <strain evidence="3">ATCC 74209</strain>
    </source>
</reference>
<dbReference type="Gene3D" id="3.90.640.10">
    <property type="entry name" value="Actin, Chain A, domain 4"/>
    <property type="match status" value="1"/>
</dbReference>
<evidence type="ECO:0000256" key="2">
    <source>
        <dbReference type="ARBA" id="ARBA00022840"/>
    </source>
</evidence>
<organism evidence="3 4">
    <name type="scientific">Delitschia confertaspora ATCC 74209</name>
    <dbReference type="NCBI Taxonomy" id="1513339"/>
    <lineage>
        <taxon>Eukaryota</taxon>
        <taxon>Fungi</taxon>
        <taxon>Dikarya</taxon>
        <taxon>Ascomycota</taxon>
        <taxon>Pezizomycotina</taxon>
        <taxon>Dothideomycetes</taxon>
        <taxon>Pleosporomycetidae</taxon>
        <taxon>Pleosporales</taxon>
        <taxon>Delitschiaceae</taxon>
        <taxon>Delitschia</taxon>
    </lineage>
</organism>
<dbReference type="Pfam" id="PF00012">
    <property type="entry name" value="HSP70"/>
    <property type="match status" value="1"/>
</dbReference>
<proteinExistence type="predicted"/>
<dbReference type="InterPro" id="IPR043129">
    <property type="entry name" value="ATPase_NBD"/>
</dbReference>
<sequence length="575" mass="64160">MASEIVVGIDFGTTHSGVSWAVNGGSKNVRLITDWPNPLPNANSEKVPTTISYKDGKPHNWGYNVGLGEDSFKWFKILLDPDHKLRSKAEAVVASSALLRSLNKTAEDVAADYLRIIWEYAKEDISRMKGDNWESMYNLKVVLTVPAIWSPAAKDKTEKVARAAGLPKDISLVSEPEAAALAVMKEKNDEDESLEVGDVFVVCDAGGGTVDLISYKITGLNPLQMEECAKGDGGLCGSVLVDSAFEKYIKTLVGEDDYNSIKQKPKVRMMREFEMGVKRCYTGDNKEFSVDLPGVDDNPKEGIMDDTIRLKPGMLRTVFDFVINQIVNLVDNQIDEVQERGQRVKAILLVGGFGSSKYMYQRLKNAHRGVGIQVLQVNGAWSSICRGATLWGLENATDDNSTGSTKKTVTARIARHSYGICACVPFDATRHLFQDRVRLPDGNWWANNQMQWLLKRGERVEVGKLLTTQISSSVQVGFFDSGIRSFSQQLWFCPENEPPSRKTASVKELCTVQYGIDCTKLWLERSYRDPQTKQKWRDATFDLLVLLDSAKLHFLVAYKDEPVAYTDADYRETAS</sequence>
<dbReference type="PRINTS" id="PR00301">
    <property type="entry name" value="HEATSHOCK70"/>
</dbReference>
<dbReference type="SUPFAM" id="SSF53067">
    <property type="entry name" value="Actin-like ATPase domain"/>
    <property type="match status" value="2"/>
</dbReference>
<dbReference type="GO" id="GO:0140662">
    <property type="term" value="F:ATP-dependent protein folding chaperone"/>
    <property type="evidence" value="ECO:0007669"/>
    <property type="project" value="InterPro"/>
</dbReference>
<name>A0A9P4JKT8_9PLEO</name>
<dbReference type="Gene3D" id="3.30.420.40">
    <property type="match status" value="2"/>
</dbReference>
<gene>
    <name evidence="3" type="ORF">GQ43DRAFT_441075</name>
</gene>
<dbReference type="EMBL" id="ML993998">
    <property type="protein sequence ID" value="KAF2200940.1"/>
    <property type="molecule type" value="Genomic_DNA"/>
</dbReference>
<keyword evidence="1" id="KW-0547">Nucleotide-binding</keyword>
<dbReference type="PANTHER" id="PTHR14187">
    <property type="entry name" value="ALPHA KINASE/ELONGATION FACTOR 2 KINASE"/>
    <property type="match status" value="1"/>
</dbReference>
<accession>A0A9P4JKT8</accession>
<dbReference type="PANTHER" id="PTHR14187:SF5">
    <property type="entry name" value="HEAT SHOCK 70 KDA PROTEIN 12A"/>
    <property type="match status" value="1"/>
</dbReference>
<dbReference type="AlphaFoldDB" id="A0A9P4JKT8"/>
<evidence type="ECO:0000313" key="4">
    <source>
        <dbReference type="Proteomes" id="UP000799536"/>
    </source>
</evidence>
<keyword evidence="4" id="KW-1185">Reference proteome</keyword>
<dbReference type="GO" id="GO:0005524">
    <property type="term" value="F:ATP binding"/>
    <property type="evidence" value="ECO:0007669"/>
    <property type="project" value="UniProtKB-KW"/>
</dbReference>